<dbReference type="Pfam" id="PF14043">
    <property type="entry name" value="WVELL"/>
    <property type="match status" value="1"/>
</dbReference>
<evidence type="ECO:0000313" key="2">
    <source>
        <dbReference type="Proteomes" id="UP000002754"/>
    </source>
</evidence>
<dbReference type="STRING" id="1218173.BALCAV_0208660"/>
<reference evidence="1 2" key="1">
    <citation type="journal article" date="2014" name="Genome Announc.">
        <title>Draft Genome Sequence of Bacillus alcalophilus AV1934, a Classic Alkaliphile Isolated from Human Feces in 1934.</title>
        <authorList>
            <person name="Attie O."/>
            <person name="Jayaprakash A."/>
            <person name="Shah H."/>
            <person name="Paulsen I.T."/>
            <person name="Morino M."/>
            <person name="Takahashi Y."/>
            <person name="Narumi I."/>
            <person name="Sachidanandam R."/>
            <person name="Satoh K."/>
            <person name="Ito M."/>
            <person name="Krulwich T.A."/>
        </authorList>
    </citation>
    <scope>NUCLEOTIDE SEQUENCE [LARGE SCALE GENOMIC DNA]</scope>
    <source>
        <strain evidence="1 2">AV1934</strain>
    </source>
</reference>
<dbReference type="AlphaFoldDB" id="A0A094XFY6"/>
<gene>
    <name evidence="1" type="ORF">BALCAV_0208660</name>
</gene>
<protein>
    <recommendedName>
        <fullName evidence="3">WVELL protein</fullName>
    </recommendedName>
</protein>
<sequence length="93" mass="10959">MEEINVEEIFQRLTDKLLDVNQELTVNQARTWVEGLWEDFEATSAKAGRTYKGQEMTEQIVLKWISQYGPHLHKYAPKNEKFSHLNKDEGLKH</sequence>
<comment type="caution">
    <text evidence="1">The sequence shown here is derived from an EMBL/GenBank/DDBJ whole genome shotgun (WGS) entry which is preliminary data.</text>
</comment>
<proteinExistence type="predicted"/>
<accession>A0A094XFY6</accession>
<organism evidence="1 2">
    <name type="scientific">Alkalihalobacillus alcalophilus ATCC 27647 = CGMCC 1.3604</name>
    <dbReference type="NCBI Taxonomy" id="1218173"/>
    <lineage>
        <taxon>Bacteria</taxon>
        <taxon>Bacillati</taxon>
        <taxon>Bacillota</taxon>
        <taxon>Bacilli</taxon>
        <taxon>Bacillales</taxon>
        <taxon>Bacillaceae</taxon>
        <taxon>Alkalihalobacillus</taxon>
    </lineage>
</organism>
<evidence type="ECO:0000313" key="1">
    <source>
        <dbReference type="EMBL" id="KGA97695.1"/>
    </source>
</evidence>
<name>A0A094XFY6_ALKAL</name>
<evidence type="ECO:0008006" key="3">
    <source>
        <dbReference type="Google" id="ProtNLM"/>
    </source>
</evidence>
<keyword evidence="2" id="KW-1185">Reference proteome</keyword>
<dbReference type="InterPro" id="IPR026952">
    <property type="entry name" value="WVELL"/>
</dbReference>
<dbReference type="Proteomes" id="UP000002754">
    <property type="component" value="Unassembled WGS sequence"/>
</dbReference>
<dbReference type="EMBL" id="ALPT02000023">
    <property type="protein sequence ID" value="KGA97695.1"/>
    <property type="molecule type" value="Genomic_DNA"/>
</dbReference>
<dbReference type="eggNOG" id="ENOG50330II">
    <property type="taxonomic scope" value="Bacteria"/>
</dbReference>